<evidence type="ECO:0000256" key="1">
    <source>
        <dbReference type="SAM" id="SignalP"/>
    </source>
</evidence>
<feature type="chain" id="PRO_5041194808" evidence="1">
    <location>
        <begin position="20"/>
        <end position="256"/>
    </location>
</feature>
<feature type="signal peptide" evidence="1">
    <location>
        <begin position="1"/>
        <end position="19"/>
    </location>
</feature>
<proteinExistence type="predicted"/>
<gene>
    <name evidence="2" type="ORF">N7476_003079</name>
</gene>
<dbReference type="PANTHER" id="PTHR39599:SF1">
    <property type="entry name" value="GPI-ANCHORED PROTEIN (EUROFUNG)"/>
    <property type="match status" value="1"/>
</dbReference>
<sequence>MRASWWIGIWATFLPPVLSIDTVPFTAPEHVTSKRAFEVLQILRRSTDNCPSGYNPCTSLGNSDACCKQGTNCSRDSDNNIACCPTGAKCTGNLTGTSTSGASETGTSFIFPNGATATTTAADSETSTASTVSGAYPFIYVPTAFSNPAACSSYYSLCQSEYTQCTGDLMGRYQVTVGGSGGAGVTVEAVTASSQATSICSSLSAKACHGLSLSYCASVATATTDTTSGNVAMSSRTTSLQDLIIGLAVGVAGVFI</sequence>
<dbReference type="OrthoDB" id="5410926at2759"/>
<dbReference type="AlphaFoldDB" id="A0A9W9HIA2"/>
<evidence type="ECO:0000313" key="2">
    <source>
        <dbReference type="EMBL" id="KAJ5324479.1"/>
    </source>
</evidence>
<keyword evidence="3" id="KW-1185">Reference proteome</keyword>
<dbReference type="Proteomes" id="UP001147746">
    <property type="component" value="Unassembled WGS sequence"/>
</dbReference>
<reference evidence="2" key="2">
    <citation type="journal article" date="2023" name="IMA Fungus">
        <title>Comparative genomic study of the Penicillium genus elucidates a diverse pangenome and 15 lateral gene transfer events.</title>
        <authorList>
            <person name="Petersen C."/>
            <person name="Sorensen T."/>
            <person name="Nielsen M.R."/>
            <person name="Sondergaard T.E."/>
            <person name="Sorensen J.L."/>
            <person name="Fitzpatrick D.A."/>
            <person name="Frisvad J.C."/>
            <person name="Nielsen K.L."/>
        </authorList>
    </citation>
    <scope>NUCLEOTIDE SEQUENCE</scope>
    <source>
        <strain evidence="2">IBT 21472</strain>
    </source>
</reference>
<dbReference type="EMBL" id="JAPZBO010000002">
    <property type="protein sequence ID" value="KAJ5324479.1"/>
    <property type="molecule type" value="Genomic_DNA"/>
</dbReference>
<organism evidence="2 3">
    <name type="scientific">Penicillium atrosanguineum</name>
    <dbReference type="NCBI Taxonomy" id="1132637"/>
    <lineage>
        <taxon>Eukaryota</taxon>
        <taxon>Fungi</taxon>
        <taxon>Dikarya</taxon>
        <taxon>Ascomycota</taxon>
        <taxon>Pezizomycotina</taxon>
        <taxon>Eurotiomycetes</taxon>
        <taxon>Eurotiomycetidae</taxon>
        <taxon>Eurotiales</taxon>
        <taxon>Aspergillaceae</taxon>
        <taxon>Penicillium</taxon>
    </lineage>
</organism>
<dbReference type="PANTHER" id="PTHR39599">
    <property type="entry name" value="GPI-ANCHORED PROTEIN (EUROFUNG)-RELATED-RELATED"/>
    <property type="match status" value="1"/>
</dbReference>
<reference evidence="2" key="1">
    <citation type="submission" date="2022-12" db="EMBL/GenBank/DDBJ databases">
        <authorList>
            <person name="Petersen C."/>
        </authorList>
    </citation>
    <scope>NUCLEOTIDE SEQUENCE</scope>
    <source>
        <strain evidence="2">IBT 21472</strain>
    </source>
</reference>
<keyword evidence="1" id="KW-0732">Signal</keyword>
<name>A0A9W9HIA2_9EURO</name>
<evidence type="ECO:0000313" key="3">
    <source>
        <dbReference type="Proteomes" id="UP001147746"/>
    </source>
</evidence>
<accession>A0A9W9HIA2</accession>
<comment type="caution">
    <text evidence="2">The sequence shown here is derived from an EMBL/GenBank/DDBJ whole genome shotgun (WGS) entry which is preliminary data.</text>
</comment>
<protein>
    <submittedName>
        <fullName evidence="2">Uncharacterized protein</fullName>
    </submittedName>
</protein>